<feature type="transmembrane region" description="Helical" evidence="8">
    <location>
        <begin position="297"/>
        <end position="316"/>
    </location>
</feature>
<feature type="transmembrane region" description="Helical" evidence="8">
    <location>
        <begin position="380"/>
        <end position="403"/>
    </location>
</feature>
<evidence type="ECO:0000256" key="2">
    <source>
        <dbReference type="ARBA" id="ARBA00005887"/>
    </source>
</evidence>
<evidence type="ECO:0000256" key="8">
    <source>
        <dbReference type="SAM" id="Phobius"/>
    </source>
</evidence>
<dbReference type="InterPro" id="IPR018047">
    <property type="entry name" value="Ammonium_transpt_CS"/>
</dbReference>
<evidence type="ECO:0000256" key="7">
    <source>
        <dbReference type="ARBA" id="ARBA00023177"/>
    </source>
</evidence>
<dbReference type="GO" id="GO:0008519">
    <property type="term" value="F:ammonium channel activity"/>
    <property type="evidence" value="ECO:0007669"/>
    <property type="project" value="InterPro"/>
</dbReference>
<dbReference type="SUPFAM" id="SSF111352">
    <property type="entry name" value="Ammonium transporter"/>
    <property type="match status" value="1"/>
</dbReference>
<dbReference type="InterPro" id="IPR024041">
    <property type="entry name" value="NH4_transpt_AmtB-like_dom"/>
</dbReference>
<evidence type="ECO:0000256" key="4">
    <source>
        <dbReference type="ARBA" id="ARBA00022692"/>
    </source>
</evidence>
<comment type="subcellular location">
    <subcellularLocation>
        <location evidence="1">Membrane</location>
        <topology evidence="1">Multi-pass membrane protein</topology>
    </subcellularLocation>
</comment>
<evidence type="ECO:0000256" key="5">
    <source>
        <dbReference type="ARBA" id="ARBA00022989"/>
    </source>
</evidence>
<accession>A0A6J7DKG3</accession>
<dbReference type="NCBIfam" id="TIGR00836">
    <property type="entry name" value="amt"/>
    <property type="match status" value="1"/>
</dbReference>
<evidence type="ECO:0000256" key="1">
    <source>
        <dbReference type="ARBA" id="ARBA00004141"/>
    </source>
</evidence>
<organism evidence="10">
    <name type="scientific">freshwater metagenome</name>
    <dbReference type="NCBI Taxonomy" id="449393"/>
    <lineage>
        <taxon>unclassified sequences</taxon>
        <taxon>metagenomes</taxon>
        <taxon>ecological metagenomes</taxon>
    </lineage>
</organism>
<feature type="transmembrane region" description="Helical" evidence="8">
    <location>
        <begin position="179"/>
        <end position="202"/>
    </location>
</feature>
<evidence type="ECO:0000259" key="9">
    <source>
        <dbReference type="Pfam" id="PF00909"/>
    </source>
</evidence>
<feature type="transmembrane region" description="Helical" evidence="8">
    <location>
        <begin position="155"/>
        <end position="172"/>
    </location>
</feature>
<dbReference type="PROSITE" id="PS01219">
    <property type="entry name" value="AMMONIUM_TRANSP"/>
    <property type="match status" value="1"/>
</dbReference>
<keyword evidence="4 8" id="KW-0812">Transmembrane</keyword>
<evidence type="ECO:0000313" key="10">
    <source>
        <dbReference type="EMBL" id="CAB4867723.1"/>
    </source>
</evidence>
<feature type="transmembrane region" description="Helical" evidence="8">
    <location>
        <begin position="423"/>
        <end position="449"/>
    </location>
</feature>
<keyword evidence="7" id="KW-0924">Ammonia transport</keyword>
<feature type="transmembrane region" description="Helical" evidence="8">
    <location>
        <begin position="264"/>
        <end position="281"/>
    </location>
</feature>
<protein>
    <submittedName>
        <fullName evidence="10">Unannotated protein</fullName>
    </submittedName>
</protein>
<feature type="domain" description="Ammonium transporter AmtB-like" evidence="9">
    <location>
        <begin position="52"/>
        <end position="476"/>
    </location>
</feature>
<feature type="transmembrane region" description="Helical" evidence="8">
    <location>
        <begin position="222"/>
        <end position="243"/>
    </location>
</feature>
<dbReference type="AlphaFoldDB" id="A0A6J7DKG3"/>
<dbReference type="PANTHER" id="PTHR11730:SF6">
    <property type="entry name" value="AMMONIUM TRANSPORTER"/>
    <property type="match status" value="1"/>
</dbReference>
<dbReference type="GO" id="GO:0016020">
    <property type="term" value="C:membrane"/>
    <property type="evidence" value="ECO:0007669"/>
    <property type="project" value="UniProtKB-SubCell"/>
</dbReference>
<name>A0A6J7DKG3_9ZZZZ</name>
<dbReference type="InterPro" id="IPR001905">
    <property type="entry name" value="Ammonium_transpt"/>
</dbReference>
<reference evidence="10" key="1">
    <citation type="submission" date="2020-05" db="EMBL/GenBank/DDBJ databases">
        <authorList>
            <person name="Chiriac C."/>
            <person name="Salcher M."/>
            <person name="Ghai R."/>
            <person name="Kavagutti S V."/>
        </authorList>
    </citation>
    <scope>NUCLEOTIDE SEQUENCE</scope>
</reference>
<dbReference type="GO" id="GO:0097272">
    <property type="term" value="P:ammonium homeostasis"/>
    <property type="evidence" value="ECO:0007669"/>
    <property type="project" value="TreeGrafter"/>
</dbReference>
<proteinExistence type="inferred from homology"/>
<dbReference type="PANTHER" id="PTHR11730">
    <property type="entry name" value="AMMONIUM TRANSPORTER"/>
    <property type="match status" value="1"/>
</dbReference>
<keyword evidence="6 8" id="KW-0472">Membrane</keyword>
<comment type="similarity">
    <text evidence="2">Belongs to the ammonia transporter channel (TC 1.A.11.2) family.</text>
</comment>
<feature type="transmembrane region" description="Helical" evidence="8">
    <location>
        <begin position="347"/>
        <end position="368"/>
    </location>
</feature>
<evidence type="ECO:0000256" key="3">
    <source>
        <dbReference type="ARBA" id="ARBA00022448"/>
    </source>
</evidence>
<feature type="transmembrane region" description="Helical" evidence="8">
    <location>
        <begin position="88"/>
        <end position="108"/>
    </location>
</feature>
<evidence type="ECO:0000256" key="6">
    <source>
        <dbReference type="ARBA" id="ARBA00023136"/>
    </source>
</evidence>
<dbReference type="Pfam" id="PF00909">
    <property type="entry name" value="Ammonium_transp"/>
    <property type="match status" value="1"/>
</dbReference>
<feature type="transmembrane region" description="Helical" evidence="8">
    <location>
        <begin position="50"/>
        <end position="76"/>
    </location>
</feature>
<keyword evidence="3" id="KW-0813">Transport</keyword>
<dbReference type="EMBL" id="CAFBLU010000006">
    <property type="protein sequence ID" value="CAB4867723.1"/>
    <property type="molecule type" value="Genomic_DNA"/>
</dbReference>
<gene>
    <name evidence="10" type="ORF">UFOPK3444_00547</name>
</gene>
<sequence length="510" mass="52356">MNRKKIALLALVAFGALMAVPAVGLAVTPATLSHDASSVPSDFSPGIAINTLWVVVAATLVIFMQAGFALLEIGFSRGKNAGTIVAKILTNFSIAALMWWICGFALAFGNGKYVGNSGGFLFKMPALADGVPGGGYAQSVFGVMSFSSASVSSKFLFQMSFCAVSLAIVWGTTLERIKFGAYIIYAVVFAGLIYPLGAHWVFGGGFLQSGGWIGGIVGVQDFAGSTAVHLIGATGALAALLLLGPRRGKYGPDGKPRAIPGHNMPLFGLGVIILLIGWIGFNGGSTLNAIDGRFPEVVTITMVAAGAGVLMALLVAKLKTGNIDIGMAGNGMIAALVAITAGSGYVALWAAPIIGGVAGIIVVLGVYAIDKKIDDPVGALSAHGLAGIWGTLACGIFTVPALAKYNAFGDPAGGLVYSGSFKQLIAQAVTVVVAFTFVFAMSFVTFWVIKKTYGLRVTPAEENAGLDISEHGMYGYPEQFIPAPELVGYGAVPALDRIGTGPVSDPEVTA</sequence>
<dbReference type="InterPro" id="IPR029020">
    <property type="entry name" value="Ammonium/urea_transptr"/>
</dbReference>
<feature type="transmembrane region" description="Helical" evidence="8">
    <location>
        <begin position="323"/>
        <end position="341"/>
    </location>
</feature>
<keyword evidence="5 8" id="KW-1133">Transmembrane helix</keyword>
<dbReference type="Gene3D" id="1.10.3430.10">
    <property type="entry name" value="Ammonium transporter AmtB like domains"/>
    <property type="match status" value="1"/>
</dbReference>